<evidence type="ECO:0000256" key="1">
    <source>
        <dbReference type="SAM" id="Phobius"/>
    </source>
</evidence>
<accession>G0A215</accession>
<reference key="2">
    <citation type="submission" date="2011-05" db="EMBL/GenBank/DDBJ databases">
        <title>Complete genome sequence of the aerobic marine methanotroph Methylomonas methanica MC09.</title>
        <authorList>
            <person name="Boden R."/>
            <person name="Cunliffe M."/>
            <person name="Scanlan J."/>
            <person name="Moussard H."/>
            <person name="Kits K.D."/>
            <person name="Klotz M."/>
            <person name="Jetten M."/>
            <person name="Vuilleumier S."/>
            <person name="Han J."/>
            <person name="Peters L."/>
            <person name="Mikhailova N."/>
            <person name="Teshima H."/>
            <person name="Tapia R."/>
            <person name="Kyrpides N."/>
            <person name="Ivanova N."/>
            <person name="Pagani I."/>
            <person name="Cheng J.-F."/>
            <person name="Goodwin L."/>
            <person name="Han C."/>
            <person name="Hauser L."/>
            <person name="Land M."/>
            <person name="Lapidus A."/>
            <person name="Lucas S."/>
            <person name="Pitluck S."/>
            <person name="Woyke T."/>
            <person name="Stein L.Y."/>
            <person name="Murrell C."/>
        </authorList>
    </citation>
    <scope>NUCLEOTIDE SEQUENCE</scope>
    <source>
        <strain>MC09</strain>
    </source>
</reference>
<protein>
    <submittedName>
        <fullName evidence="2">Uncharacterized protein</fullName>
    </submittedName>
</protein>
<keyword evidence="3" id="KW-1185">Reference proteome</keyword>
<dbReference type="Proteomes" id="UP000008888">
    <property type="component" value="Chromosome"/>
</dbReference>
<gene>
    <name evidence="2" type="ordered locus">Metme_4207</name>
</gene>
<proteinExistence type="predicted"/>
<dbReference type="KEGG" id="mmt:Metme_4207"/>
<dbReference type="HOGENOM" id="CLU_3330011_0_0_6"/>
<keyword evidence="1" id="KW-0472">Membrane</keyword>
<evidence type="ECO:0000313" key="3">
    <source>
        <dbReference type="Proteomes" id="UP000008888"/>
    </source>
</evidence>
<dbReference type="EMBL" id="CP002738">
    <property type="protein sequence ID" value="AEG02558.1"/>
    <property type="molecule type" value="Genomic_DNA"/>
</dbReference>
<name>G0A215_METMM</name>
<reference evidence="3" key="3">
    <citation type="submission" date="2011-05" db="EMBL/GenBank/DDBJ databases">
        <title>Complete sequence of Methylomonas methanica MC09.</title>
        <authorList>
            <consortium name="US DOE Joint Genome Institute"/>
            <person name="Lucas S."/>
            <person name="Han J."/>
            <person name="Lapidus A."/>
            <person name="Cheng J.-F."/>
            <person name="Goodwin L."/>
            <person name="Pitluck S."/>
            <person name="Peters L."/>
            <person name="Mikhailova N."/>
            <person name="Teshima H."/>
            <person name="Han C."/>
            <person name="Tapia R."/>
            <person name="Land M."/>
            <person name="Hauser L."/>
            <person name="Kyrpides N."/>
            <person name="Ivanova N."/>
            <person name="Pagani I."/>
            <person name="Stein L."/>
            <person name="Woyke T."/>
        </authorList>
    </citation>
    <scope>NUCLEOTIDE SEQUENCE [LARGE SCALE GENOMIC DNA]</scope>
    <source>
        <strain evidence="3">MC09</strain>
    </source>
</reference>
<organism evidence="2 3">
    <name type="scientific">Methylomonas methanica (strain DSM 25384 / MC09)</name>
    <dbReference type="NCBI Taxonomy" id="857087"/>
    <lineage>
        <taxon>Bacteria</taxon>
        <taxon>Pseudomonadati</taxon>
        <taxon>Pseudomonadota</taxon>
        <taxon>Gammaproteobacteria</taxon>
        <taxon>Methylococcales</taxon>
        <taxon>Methylococcaceae</taxon>
        <taxon>Methylomonas</taxon>
    </lineage>
</organism>
<keyword evidence="1" id="KW-0812">Transmembrane</keyword>
<sequence>MTDVLLQDIVTTIMVCSQAIMAGLGFLAGVKLASLLSY</sequence>
<evidence type="ECO:0000313" key="2">
    <source>
        <dbReference type="EMBL" id="AEG02558.1"/>
    </source>
</evidence>
<dbReference type="AlphaFoldDB" id="G0A215"/>
<dbReference type="STRING" id="857087.Metme_4207"/>
<reference evidence="2 3" key="1">
    <citation type="journal article" date="2011" name="J. Bacteriol.">
        <title>Complete Genome Sequence of the Aerobic Marine Methanotroph Methylomonas methanica MC09.</title>
        <authorList>
            <person name="Boden R."/>
            <person name="Cunliffe M."/>
            <person name="Scanlan J."/>
            <person name="Moussard H."/>
            <person name="Kits K.D."/>
            <person name="Klotz M.G."/>
            <person name="Jetten M.S."/>
            <person name="Vuilleumier S."/>
            <person name="Han J."/>
            <person name="Peters L."/>
            <person name="Mikhailova N."/>
            <person name="Teshima H."/>
            <person name="Tapia R."/>
            <person name="Kyrpides N."/>
            <person name="Ivanova N."/>
            <person name="Pagani I."/>
            <person name="Cheng J.F."/>
            <person name="Goodwin L."/>
            <person name="Han C."/>
            <person name="Hauser L."/>
            <person name="Land M.L."/>
            <person name="Lapidus A."/>
            <person name="Lucas S."/>
            <person name="Pitluck S."/>
            <person name="Woyke T."/>
            <person name="Stein L."/>
            <person name="Murrell J.C."/>
        </authorList>
    </citation>
    <scope>NUCLEOTIDE SEQUENCE [LARGE SCALE GENOMIC DNA]</scope>
    <source>
        <strain evidence="2 3">MC09</strain>
    </source>
</reference>
<keyword evidence="1" id="KW-1133">Transmembrane helix</keyword>
<feature type="transmembrane region" description="Helical" evidence="1">
    <location>
        <begin position="12"/>
        <end position="33"/>
    </location>
</feature>